<feature type="compositionally biased region" description="Acidic residues" evidence="5">
    <location>
        <begin position="506"/>
        <end position="518"/>
    </location>
</feature>
<protein>
    <recommendedName>
        <fullName evidence="4">NEDD8-activating enzyme E1 regulatory subunit</fullName>
    </recommendedName>
</protein>
<evidence type="ECO:0000256" key="4">
    <source>
        <dbReference type="PIRNR" id="PIRNR039099"/>
    </source>
</evidence>
<gene>
    <name evidence="7" type="ORF">FFLO_04721</name>
</gene>
<evidence type="ECO:0000259" key="6">
    <source>
        <dbReference type="Pfam" id="PF00899"/>
    </source>
</evidence>
<evidence type="ECO:0000256" key="2">
    <source>
        <dbReference type="ARBA" id="ARBA00006868"/>
    </source>
</evidence>
<feature type="compositionally biased region" description="Basic and acidic residues" evidence="5">
    <location>
        <begin position="494"/>
        <end position="505"/>
    </location>
</feature>
<evidence type="ECO:0000256" key="3">
    <source>
        <dbReference type="ARBA" id="ARBA00022786"/>
    </source>
</evidence>
<dbReference type="Gene3D" id="3.40.50.720">
    <property type="entry name" value="NAD(P)-binding Rossmann-like Domain"/>
    <property type="match status" value="2"/>
</dbReference>
<dbReference type="InterPro" id="IPR000594">
    <property type="entry name" value="ThiF_NAD_FAD-bd"/>
</dbReference>
<evidence type="ECO:0000313" key="8">
    <source>
        <dbReference type="Proteomes" id="UP000812966"/>
    </source>
</evidence>
<feature type="region of interest" description="Disordered" evidence="5">
    <location>
        <begin position="494"/>
        <end position="525"/>
    </location>
</feature>
<keyword evidence="3 4" id="KW-0833">Ubl conjugation pathway</keyword>
<comment type="caution">
    <text evidence="7">The sequence shown here is derived from an EMBL/GenBank/DDBJ whole genome shotgun (WGS) entry which is preliminary data.</text>
</comment>
<dbReference type="PIRSF" id="PIRSF039099">
    <property type="entry name" value="APP-BP1"/>
    <property type="match status" value="1"/>
</dbReference>
<dbReference type="PANTHER" id="PTHR10953">
    <property type="entry name" value="UBIQUITIN-ACTIVATING ENZYME E1"/>
    <property type="match status" value="1"/>
</dbReference>
<dbReference type="PANTHER" id="PTHR10953:SF29">
    <property type="entry name" value="NEDD8-ACTIVATING ENZYME E1 REGULATORY SUBUNIT"/>
    <property type="match status" value="1"/>
</dbReference>
<feature type="domain" description="THIF-type NAD/FAD binding fold" evidence="6">
    <location>
        <begin position="29"/>
        <end position="145"/>
    </location>
</feature>
<dbReference type="Proteomes" id="UP000812966">
    <property type="component" value="Unassembled WGS sequence"/>
</dbReference>
<name>A0A8K0JIC0_9TREE</name>
<comment type="pathway">
    <text evidence="1 4">Protein modification; protein neddylation.</text>
</comment>
<evidence type="ECO:0000256" key="1">
    <source>
        <dbReference type="ARBA" id="ARBA00005032"/>
    </source>
</evidence>
<comment type="function">
    <text evidence="4">Regulatory subunit of the dimeric UBA3-ULA1 E1 enzyme.</text>
</comment>
<dbReference type="AlphaFoldDB" id="A0A8K0JIC0"/>
<dbReference type="InterPro" id="IPR045886">
    <property type="entry name" value="ThiF/MoeB/HesA"/>
</dbReference>
<comment type="similarity">
    <text evidence="2 4">Belongs to the ubiquitin-activating E1 family. ULA1 subfamily.</text>
</comment>
<dbReference type="GO" id="GO:0019781">
    <property type="term" value="F:NEDD8 activating enzyme activity"/>
    <property type="evidence" value="ECO:0007669"/>
    <property type="project" value="UniProtKB-UniRule"/>
</dbReference>
<evidence type="ECO:0000313" key="7">
    <source>
        <dbReference type="EMBL" id="KAG7530898.1"/>
    </source>
</evidence>
<dbReference type="Pfam" id="PF00899">
    <property type="entry name" value="ThiF"/>
    <property type="match status" value="1"/>
</dbReference>
<dbReference type="EMBL" id="JABELV010000105">
    <property type="protein sequence ID" value="KAG7530898.1"/>
    <property type="molecule type" value="Genomic_DNA"/>
</dbReference>
<dbReference type="GO" id="GO:0005737">
    <property type="term" value="C:cytoplasm"/>
    <property type="evidence" value="ECO:0007669"/>
    <property type="project" value="TreeGrafter"/>
</dbReference>
<sequence>MEDSVTLAEATTDIQPIASHRPDAKTRRYDRQLRLWASSGQKSLEEANVLLVGCDAAGCQALKNLVLPGIAQFTILTASKVTAGDISTNFFLLPESLGGSLAEEAVRLLKELNPSVQGHADPRSAKQVLEEDPAWFRSFGLVIVCGSGEDADVGAEVTRKIGKALWEGGQEDTPMISLRTSGFVAKVRTQFREHCVIDTHPDHSHTLRIDTPFRALEDYALGLDLESMDSMEHSHVPYVLLLVRALRTFEKENDGKRPIYDTTDAFKEVLARERKALDEENFAEAEGQVFAVTQISEVPAGVKSLMDDPSCEGVSKDSKDFWLLVKALKAFVAHPENKSGLLPLSASLPDMHTSTASYINLQNLYKKQAMADATLFKSCLKEVLSEVGLDGEAISEGDADEFVKHCHTLLCERGSQPKEELTAEDVADDFLMETFDLTHGVALNIAFHLAEKHHLKTGTWPGTVEDEYHTVKAQMFDQAKAILGMPELGSNVDRDDDGRLFIRPEQDEDDMDEETEEDVERREETRKAKIVQDSICEICRGGMKVLPTTAALVGGLVAQEAIKLITKQYSPLNGTCIVDLVKGGMTRYPI</sequence>
<reference evidence="7" key="1">
    <citation type="submission" date="2020-04" db="EMBL/GenBank/DDBJ databases">
        <title>Analysis of mating type loci in Filobasidium floriforme.</title>
        <authorList>
            <person name="Nowrousian M."/>
        </authorList>
    </citation>
    <scope>NUCLEOTIDE SEQUENCE</scope>
    <source>
        <strain evidence="7">CBS 6242</strain>
    </source>
</reference>
<proteinExistence type="inferred from homology"/>
<dbReference type="GO" id="GO:0045116">
    <property type="term" value="P:protein neddylation"/>
    <property type="evidence" value="ECO:0007669"/>
    <property type="project" value="UniProtKB-UniRule"/>
</dbReference>
<accession>A0A8K0JIC0</accession>
<dbReference type="SUPFAM" id="SSF69572">
    <property type="entry name" value="Activating enzymes of the ubiquitin-like proteins"/>
    <property type="match status" value="1"/>
</dbReference>
<keyword evidence="8" id="KW-1185">Reference proteome</keyword>
<dbReference type="UniPathway" id="UPA00885"/>
<organism evidence="7 8">
    <name type="scientific">Filobasidium floriforme</name>
    <dbReference type="NCBI Taxonomy" id="5210"/>
    <lineage>
        <taxon>Eukaryota</taxon>
        <taxon>Fungi</taxon>
        <taxon>Dikarya</taxon>
        <taxon>Basidiomycota</taxon>
        <taxon>Agaricomycotina</taxon>
        <taxon>Tremellomycetes</taxon>
        <taxon>Filobasidiales</taxon>
        <taxon>Filobasidiaceae</taxon>
        <taxon>Filobasidium</taxon>
    </lineage>
</organism>
<dbReference type="InterPro" id="IPR030667">
    <property type="entry name" value="APP-BP1"/>
</dbReference>
<evidence type="ECO:0000256" key="5">
    <source>
        <dbReference type="SAM" id="MobiDB-lite"/>
    </source>
</evidence>
<dbReference type="InterPro" id="IPR035985">
    <property type="entry name" value="Ubiquitin-activating_enz"/>
</dbReference>